<dbReference type="GO" id="GO:0006412">
    <property type="term" value="P:translation"/>
    <property type="evidence" value="ECO:0007669"/>
    <property type="project" value="InterPro"/>
</dbReference>
<dbReference type="PRINTS" id="PR00681">
    <property type="entry name" value="RIBOSOMALS1"/>
</dbReference>
<dbReference type="NCBIfam" id="NF004953">
    <property type="entry name" value="PRK06299.1-3"/>
    <property type="match status" value="1"/>
</dbReference>
<dbReference type="CDD" id="cd04465">
    <property type="entry name" value="S1_RPS1_repeat_ec2_hs2"/>
    <property type="match status" value="1"/>
</dbReference>
<name>A0A841EHK8_9BACT</name>
<evidence type="ECO:0000313" key="11">
    <source>
        <dbReference type="Proteomes" id="UP000524404"/>
    </source>
</evidence>
<dbReference type="InterPro" id="IPR035104">
    <property type="entry name" value="Ribosomal_protein_S1-like"/>
</dbReference>
<keyword evidence="2" id="KW-0677">Repeat</keyword>
<dbReference type="InterPro" id="IPR012340">
    <property type="entry name" value="NA-bd_OB-fold"/>
</dbReference>
<dbReference type="GO" id="GO:0003735">
    <property type="term" value="F:structural constituent of ribosome"/>
    <property type="evidence" value="ECO:0007669"/>
    <property type="project" value="InterPro"/>
</dbReference>
<feature type="domain" description="S1 motif" evidence="9">
    <location>
        <begin position="44"/>
        <end position="107"/>
    </location>
</feature>
<dbReference type="FunFam" id="2.40.50.140:FF:000110">
    <property type="entry name" value="30S ribosomal protein S1"/>
    <property type="match status" value="1"/>
</dbReference>
<feature type="domain" description="S1 motif" evidence="9">
    <location>
        <begin position="212"/>
        <end position="280"/>
    </location>
</feature>
<dbReference type="Pfam" id="PF00575">
    <property type="entry name" value="S1"/>
    <property type="match status" value="6"/>
</dbReference>
<feature type="domain" description="S1 motif" evidence="9">
    <location>
        <begin position="386"/>
        <end position="456"/>
    </location>
</feature>
<dbReference type="FunFam" id="2.40.50.140:FF:000011">
    <property type="entry name" value="30S ribosomal protein S1"/>
    <property type="match status" value="1"/>
</dbReference>
<dbReference type="RefSeq" id="WP_184129420.1">
    <property type="nucleotide sequence ID" value="NZ_JACHKT010000002.1"/>
</dbReference>
<dbReference type="FunFam" id="2.40.50.140:FF:000051">
    <property type="entry name" value="RNA-binding transcriptional accessory protein"/>
    <property type="match status" value="1"/>
</dbReference>
<dbReference type="FunFam" id="2.40.50.140:FF:000103">
    <property type="entry name" value="protein RRP5 homolog"/>
    <property type="match status" value="1"/>
</dbReference>
<evidence type="ECO:0000256" key="5">
    <source>
        <dbReference type="ARBA" id="ARBA00023274"/>
    </source>
</evidence>
<reference evidence="10 11" key="1">
    <citation type="submission" date="2020-08" db="EMBL/GenBank/DDBJ databases">
        <title>Functional genomics of gut bacteria from endangered species of beetles.</title>
        <authorList>
            <person name="Carlos-Shanley C."/>
        </authorList>
    </citation>
    <scope>NUCLEOTIDE SEQUENCE [LARGE SCALE GENOMIC DNA]</scope>
    <source>
        <strain evidence="10 11">S00070</strain>
    </source>
</reference>
<evidence type="ECO:0000259" key="9">
    <source>
        <dbReference type="PROSITE" id="PS50126"/>
    </source>
</evidence>
<feature type="region of interest" description="Disordered" evidence="8">
    <location>
        <begin position="586"/>
        <end position="605"/>
    </location>
</feature>
<dbReference type="InterPro" id="IPR003029">
    <property type="entry name" value="S1_domain"/>
</dbReference>
<dbReference type="InterPro" id="IPR000110">
    <property type="entry name" value="Ribosomal_bS1"/>
</dbReference>
<comment type="caution">
    <text evidence="10">The sequence shown here is derived from an EMBL/GenBank/DDBJ whole genome shotgun (WGS) entry which is preliminary data.</text>
</comment>
<evidence type="ECO:0000256" key="1">
    <source>
        <dbReference type="ARBA" id="ARBA00006767"/>
    </source>
</evidence>
<dbReference type="PROSITE" id="PS50126">
    <property type="entry name" value="S1"/>
    <property type="match status" value="6"/>
</dbReference>
<evidence type="ECO:0000256" key="7">
    <source>
        <dbReference type="PIRNR" id="PIRNR002111"/>
    </source>
</evidence>
<dbReference type="EMBL" id="JACHKT010000002">
    <property type="protein sequence ID" value="MBB6001744.1"/>
    <property type="molecule type" value="Genomic_DNA"/>
</dbReference>
<dbReference type="CDD" id="cd05687">
    <property type="entry name" value="S1_RPS1_repeat_ec1_hs1"/>
    <property type="match status" value="1"/>
</dbReference>
<keyword evidence="5 7" id="KW-0687">Ribonucleoprotein</keyword>
<keyword evidence="3 7" id="KW-0694">RNA-binding</keyword>
<dbReference type="PANTHER" id="PTHR10724:SF7">
    <property type="entry name" value="SMALL RIBOSOMAL SUBUNIT PROTEIN BS1C"/>
    <property type="match status" value="1"/>
</dbReference>
<dbReference type="SUPFAM" id="SSF50249">
    <property type="entry name" value="Nucleic acid-binding proteins"/>
    <property type="match status" value="6"/>
</dbReference>
<dbReference type="GO" id="GO:0022627">
    <property type="term" value="C:cytosolic small ribosomal subunit"/>
    <property type="evidence" value="ECO:0007669"/>
    <property type="project" value="TreeGrafter"/>
</dbReference>
<comment type="similarity">
    <text evidence="1 7">Belongs to the bacterial ribosomal protein bS1 family.</text>
</comment>
<evidence type="ECO:0000256" key="6">
    <source>
        <dbReference type="ARBA" id="ARBA00025604"/>
    </source>
</evidence>
<evidence type="ECO:0000256" key="8">
    <source>
        <dbReference type="SAM" id="MobiDB-lite"/>
    </source>
</evidence>
<evidence type="ECO:0000256" key="2">
    <source>
        <dbReference type="ARBA" id="ARBA00022737"/>
    </source>
</evidence>
<dbReference type="CDD" id="cd05688">
    <property type="entry name" value="S1_RPS1_repeat_ec3"/>
    <property type="match status" value="1"/>
</dbReference>
<dbReference type="PIRSF" id="PIRSF002111">
    <property type="entry name" value="RpsA"/>
    <property type="match status" value="1"/>
</dbReference>
<organism evidence="10 11">
    <name type="scientific">Arcicella rosea</name>
    <dbReference type="NCBI Taxonomy" id="502909"/>
    <lineage>
        <taxon>Bacteria</taxon>
        <taxon>Pseudomonadati</taxon>
        <taxon>Bacteroidota</taxon>
        <taxon>Cytophagia</taxon>
        <taxon>Cytophagales</taxon>
        <taxon>Flectobacillaceae</taxon>
        <taxon>Arcicella</taxon>
    </lineage>
</organism>
<dbReference type="InterPro" id="IPR050437">
    <property type="entry name" value="Ribos_protein_bS1-like"/>
</dbReference>
<dbReference type="Proteomes" id="UP000524404">
    <property type="component" value="Unassembled WGS sequence"/>
</dbReference>
<dbReference type="GO" id="GO:0003729">
    <property type="term" value="F:mRNA binding"/>
    <property type="evidence" value="ECO:0007669"/>
    <property type="project" value="TreeGrafter"/>
</dbReference>
<evidence type="ECO:0000256" key="4">
    <source>
        <dbReference type="ARBA" id="ARBA00022980"/>
    </source>
</evidence>
<dbReference type="SMART" id="SM00316">
    <property type="entry name" value="S1"/>
    <property type="match status" value="6"/>
</dbReference>
<feature type="domain" description="S1 motif" evidence="9">
    <location>
        <begin position="125"/>
        <end position="191"/>
    </location>
</feature>
<comment type="function">
    <text evidence="6 7">Binds mRNA; thus facilitating recognition of the initiation point. It is needed to translate mRNA with a short Shine-Dalgarno (SD) purine-rich sequence.</text>
</comment>
<proteinExistence type="inferred from homology"/>
<keyword evidence="11" id="KW-1185">Reference proteome</keyword>
<dbReference type="AlphaFoldDB" id="A0A841EHK8"/>
<feature type="domain" description="S1 motif" evidence="9">
    <location>
        <begin position="473"/>
        <end position="538"/>
    </location>
</feature>
<gene>
    <name evidence="10" type="ORF">HNP25_000384</name>
</gene>
<evidence type="ECO:0000256" key="3">
    <source>
        <dbReference type="ARBA" id="ARBA00022884"/>
    </source>
</evidence>
<keyword evidence="4 7" id="KW-0689">Ribosomal protein</keyword>
<protein>
    <recommendedName>
        <fullName evidence="7">30S ribosomal protein S1</fullName>
    </recommendedName>
</protein>
<accession>A0A841EHK8</accession>
<dbReference type="Gene3D" id="2.40.50.140">
    <property type="entry name" value="Nucleic acid-binding proteins"/>
    <property type="match status" value="6"/>
</dbReference>
<sequence length="605" mass="67507">MANQLADFDWDVVGTKGIGGGYSAEQRAQMEALIEETLNLVTEKQVVKGTVVGITDREIILNIGFKSDGLVPTSEFRDMPDLKVGDVVDVYVENQEDKSGQLILSRKLAKVMTAWKNIEDALEQDIVIDGFVKRRTKGGLIVDIYGVEAFLPGSQIDVKPIRDFDIFVGKKMEVKVVKINHANDNVVVSHKVLIEKDLEQQRQSILTNLEKGQVLEGVIKNMTNFGVFIDLGGVDGLLHITDISWGRINHPQEMLKLDQKIQVVVLDFDENKKRISLGMKQLQAHPWDALAETTEVGSKVKGKVVNVADYGAFLEITQGVEGLIHVSEMSWSQHLRNPQDFLKVGDLIEAVVLTLDRSERKMSLGIKQLTEDPWTKQDLLARYAIGSKHTGTVRNLTNFGLFLELEEGIDGLVHVSDLSWTKKIKHPSEFVKVGEKLDVIVLELDADNRRLALGHKQLEENPWDTFESIFTVGSVHKSTIVAKNDKGATLELPYGIEGFAPLKQLAKEDGSVAEIGEQLDFKVIEFQKEDRKIVLSHLRVYNDAKEEAVVEEKKKTAKDVQKLADNTEKSTLGDLDALSALKAQMEDSAREEAKKKLDKKANTAE</sequence>
<dbReference type="PANTHER" id="PTHR10724">
    <property type="entry name" value="30S RIBOSOMAL PROTEIN S1"/>
    <property type="match status" value="1"/>
</dbReference>
<feature type="domain" description="S1 motif" evidence="9">
    <location>
        <begin position="297"/>
        <end position="367"/>
    </location>
</feature>
<evidence type="ECO:0000313" key="10">
    <source>
        <dbReference type="EMBL" id="MBB6001744.1"/>
    </source>
</evidence>